<dbReference type="OrthoDB" id="364960at2759"/>
<evidence type="ECO:0000313" key="1">
    <source>
        <dbReference type="EMBL" id="CAI73541.1"/>
    </source>
</evidence>
<dbReference type="InParanoid" id="Q4UH98"/>
<accession>Q4UH98</accession>
<dbReference type="VEuPathDB" id="PiroplasmaDB:TA20295"/>
<dbReference type="AlphaFoldDB" id="Q4UH98"/>
<protein>
    <submittedName>
        <fullName evidence="1">Uncharacterized protein</fullName>
    </submittedName>
</protein>
<keyword evidence="2" id="KW-1185">Reference proteome</keyword>
<dbReference type="Proteomes" id="UP000001950">
    <property type="component" value="Chromosome 1"/>
</dbReference>
<dbReference type="GeneID" id="3863657"/>
<organism evidence="1 2">
    <name type="scientific">Theileria annulata</name>
    <dbReference type="NCBI Taxonomy" id="5874"/>
    <lineage>
        <taxon>Eukaryota</taxon>
        <taxon>Sar</taxon>
        <taxon>Alveolata</taxon>
        <taxon>Apicomplexa</taxon>
        <taxon>Aconoidasida</taxon>
        <taxon>Piroplasmida</taxon>
        <taxon>Theileriidae</taxon>
        <taxon>Theileria</taxon>
    </lineage>
</organism>
<name>Q4UH98_THEAN</name>
<evidence type="ECO:0000313" key="2">
    <source>
        <dbReference type="Proteomes" id="UP000001950"/>
    </source>
</evidence>
<dbReference type="KEGG" id="tan:TA20295"/>
<reference evidence="1 2" key="1">
    <citation type="journal article" date="2005" name="Science">
        <title>Genome of the host-cell transforming parasite Theileria annulata compared with T. parva.</title>
        <authorList>
            <person name="Pain A."/>
            <person name="Renauld H."/>
            <person name="Berriman M."/>
            <person name="Murphy L."/>
            <person name="Yeats C.A."/>
            <person name="Weir W."/>
            <person name="Kerhornou A."/>
            <person name="Aslett M."/>
            <person name="Bishop R."/>
            <person name="Bouchier C."/>
            <person name="Cochet M."/>
            <person name="Coulson R.M.R."/>
            <person name="Cronin A."/>
            <person name="de Villiers E.P."/>
            <person name="Fraser A."/>
            <person name="Fosker N."/>
            <person name="Gardner M."/>
            <person name="Goble A."/>
            <person name="Griffiths-Jones S."/>
            <person name="Harris D.E."/>
            <person name="Katzer F."/>
            <person name="Larke N."/>
            <person name="Lord A."/>
            <person name="Maser P."/>
            <person name="McKellar S."/>
            <person name="Mooney P."/>
            <person name="Morton F."/>
            <person name="Nene V."/>
            <person name="O'Neil S."/>
            <person name="Price C."/>
            <person name="Quail M.A."/>
            <person name="Rabbinowitsch E."/>
            <person name="Rawlings N.D."/>
            <person name="Rutter S."/>
            <person name="Saunders D."/>
            <person name="Seeger K."/>
            <person name="Shah T."/>
            <person name="Squares R."/>
            <person name="Squares S."/>
            <person name="Tivey A."/>
            <person name="Walker A.R."/>
            <person name="Woodward J."/>
            <person name="Dobbelaere D.A.E."/>
            <person name="Langsley G."/>
            <person name="Rajandream M.A."/>
            <person name="McKeever D."/>
            <person name="Shiels B."/>
            <person name="Tait A."/>
            <person name="Barrell B.G."/>
            <person name="Hall N."/>
        </authorList>
    </citation>
    <scope>NUCLEOTIDE SEQUENCE [LARGE SCALE GENOMIC DNA]</scope>
    <source>
        <strain evidence="2">Ankara</strain>
    </source>
</reference>
<dbReference type="RefSeq" id="XP_954218.1">
    <property type="nucleotide sequence ID" value="XM_949125.1"/>
</dbReference>
<dbReference type="EMBL" id="CR940347">
    <property type="protein sequence ID" value="CAI73541.1"/>
    <property type="molecule type" value="Genomic_DNA"/>
</dbReference>
<gene>
    <name evidence="1" type="ORF">TA20295</name>
</gene>
<proteinExistence type="predicted"/>
<sequence>MECSQGKGANSTAMECNRERELILWLPSVLWERELILQPPSGKGANFTATECTMGKGANSMVTKCTMGKGANFTATECNRERELNDTFSTPGKGANFTAMECNRERELILWLPSVLWVNSVSSFGFNSFSTVTVKFAISEFFVPSFNNFTNSSRFGFNERAEPVILDFLDDPLDPPITF</sequence>